<feature type="binding site" evidence="10">
    <location>
        <position position="185"/>
    </location>
    <ligand>
        <name>ATP</name>
        <dbReference type="ChEBI" id="CHEBI:30616"/>
    </ligand>
</feature>
<dbReference type="InterPro" id="IPR000719">
    <property type="entry name" value="Prot_kinase_dom"/>
</dbReference>
<dbReference type="InterPro" id="IPR050108">
    <property type="entry name" value="CDK"/>
</dbReference>
<organism evidence="13 14">
    <name type="scientific">Colletotrichum fructicola (strain Nara gc5)</name>
    <name type="common">Anthracnose fungus</name>
    <name type="synonym">Colletotrichum gloeosporioides (strain Nara gc5)</name>
    <dbReference type="NCBI Taxonomy" id="1213859"/>
    <lineage>
        <taxon>Eukaryota</taxon>
        <taxon>Fungi</taxon>
        <taxon>Dikarya</taxon>
        <taxon>Ascomycota</taxon>
        <taxon>Pezizomycotina</taxon>
        <taxon>Sordariomycetes</taxon>
        <taxon>Hypocreomycetidae</taxon>
        <taxon>Glomerellales</taxon>
        <taxon>Glomerellaceae</taxon>
        <taxon>Colletotrichum</taxon>
        <taxon>Colletotrichum gloeosporioides species complex</taxon>
    </lineage>
</organism>
<evidence type="ECO:0000256" key="4">
    <source>
        <dbReference type="ARBA" id="ARBA00022679"/>
    </source>
</evidence>
<dbReference type="GO" id="GO:0005737">
    <property type="term" value="C:cytoplasm"/>
    <property type="evidence" value="ECO:0007669"/>
    <property type="project" value="TreeGrafter"/>
</dbReference>
<dbReference type="GO" id="GO:0005634">
    <property type="term" value="C:nucleus"/>
    <property type="evidence" value="ECO:0007669"/>
    <property type="project" value="TreeGrafter"/>
</dbReference>
<evidence type="ECO:0000256" key="8">
    <source>
        <dbReference type="ARBA" id="ARBA00047811"/>
    </source>
</evidence>
<dbReference type="GO" id="GO:0004693">
    <property type="term" value="F:cyclin-dependent protein serine/threonine kinase activity"/>
    <property type="evidence" value="ECO:0007669"/>
    <property type="project" value="UniProtKB-EC"/>
</dbReference>
<name>A0A7J6ICP4_COLFN</name>
<evidence type="ECO:0000256" key="2">
    <source>
        <dbReference type="ARBA" id="ARBA00012425"/>
    </source>
</evidence>
<keyword evidence="14" id="KW-1185">Reference proteome</keyword>
<dbReference type="InterPro" id="IPR017441">
    <property type="entry name" value="Protein_kinase_ATP_BS"/>
</dbReference>
<sequence>MSSLDCEIASLIVSLDDEANAQDPILRPSLRRSKEVLLRCVGSKANLELVHIALVEVWALSRWLDDIKALQFSSTVAGGSRAMSRKYVDHQDELLRTWGAELYEGAMGIAVILDVSTQPNSWKTVVSRRPRPASALTWDRESEVDPGGVVGVEDELNFSFPERVGSGSYGVVYKVVVQGQLVARKHMPLPGSGGLSPESLREIGCLRRIKNYPSEVRKHCIYLQEVHYVRDELIVDLPYVAENLSQRLRRAPLGFNQAAWYSDQILLGLSFLHDIGIVHRDLKPDNILISEDDCVKICDFGLSHCLDGSDARTPVVCTLYYRPLELLVADAFEWQDISTQYGSEIDLWSAGCIMRELVLHQDEWFRPDRSLCPSSNRSNRMLGAIMRKFQFLCVDGHAVDRSTAIQFCASDSELREAADAASIPLLAITRRLLIPRPHSRWTARRAEEVLDLYYAPMLQHFGKVYGESGVTA</sequence>
<keyword evidence="3 11" id="KW-0723">Serine/threonine-protein kinase</keyword>
<keyword evidence="5 10" id="KW-0547">Nucleotide-binding</keyword>
<keyword evidence="6 13" id="KW-0418">Kinase</keyword>
<dbReference type="SUPFAM" id="SSF56112">
    <property type="entry name" value="Protein kinase-like (PK-like)"/>
    <property type="match status" value="1"/>
</dbReference>
<dbReference type="RefSeq" id="XP_066006865.1">
    <property type="nucleotide sequence ID" value="XM_066153602.1"/>
</dbReference>
<evidence type="ECO:0000259" key="12">
    <source>
        <dbReference type="PROSITE" id="PS50011"/>
    </source>
</evidence>
<keyword evidence="7 10" id="KW-0067">ATP-binding</keyword>
<proteinExistence type="inferred from homology"/>
<dbReference type="GeneID" id="90980581"/>
<dbReference type="PANTHER" id="PTHR24056:SF46">
    <property type="entry name" value="CYCLIN-DEPENDENT KINASE 5"/>
    <property type="match status" value="1"/>
</dbReference>
<evidence type="ECO:0000256" key="7">
    <source>
        <dbReference type="ARBA" id="ARBA00022840"/>
    </source>
</evidence>
<comment type="catalytic activity">
    <reaction evidence="8">
        <text>L-threonyl-[protein] + ATP = O-phospho-L-threonyl-[protein] + ADP + H(+)</text>
        <dbReference type="Rhea" id="RHEA:46608"/>
        <dbReference type="Rhea" id="RHEA-COMP:11060"/>
        <dbReference type="Rhea" id="RHEA-COMP:11605"/>
        <dbReference type="ChEBI" id="CHEBI:15378"/>
        <dbReference type="ChEBI" id="CHEBI:30013"/>
        <dbReference type="ChEBI" id="CHEBI:30616"/>
        <dbReference type="ChEBI" id="CHEBI:61977"/>
        <dbReference type="ChEBI" id="CHEBI:456216"/>
        <dbReference type="EC" id="2.7.11.22"/>
    </reaction>
</comment>
<reference evidence="13 14" key="1">
    <citation type="submission" date="2012-08" db="EMBL/GenBank/DDBJ databases">
        <authorList>
            <person name="Gan P.H.P."/>
            <person name="Ikeda K."/>
            <person name="Irieda H."/>
            <person name="Narusaka M."/>
            <person name="O'Connell R.J."/>
            <person name="Narusaka Y."/>
            <person name="Takano Y."/>
            <person name="Kubo Y."/>
            <person name="Shirasu K."/>
        </authorList>
    </citation>
    <scope>NUCLEOTIDE SEQUENCE [LARGE SCALE GENOMIC DNA]</scope>
    <source>
        <strain evidence="13 14">Nara gc5</strain>
    </source>
</reference>
<evidence type="ECO:0000256" key="3">
    <source>
        <dbReference type="ARBA" id="ARBA00022527"/>
    </source>
</evidence>
<gene>
    <name evidence="13" type="primary">CDKL4-1</name>
    <name evidence="13" type="ORF">CGGC5_v016839</name>
</gene>
<dbReference type="SMART" id="SM00220">
    <property type="entry name" value="S_TKc"/>
    <property type="match status" value="1"/>
</dbReference>
<dbReference type="Proteomes" id="UP000011096">
    <property type="component" value="Unassembled WGS sequence"/>
</dbReference>
<dbReference type="EMBL" id="ANPB02000011">
    <property type="protein sequence ID" value="KAF4474108.1"/>
    <property type="molecule type" value="Genomic_DNA"/>
</dbReference>
<dbReference type="PROSITE" id="PS00107">
    <property type="entry name" value="PROTEIN_KINASE_ATP"/>
    <property type="match status" value="1"/>
</dbReference>
<dbReference type="InParanoid" id="A0A7J6ICP4"/>
<evidence type="ECO:0000256" key="5">
    <source>
        <dbReference type="ARBA" id="ARBA00022741"/>
    </source>
</evidence>
<dbReference type="PANTHER" id="PTHR24056">
    <property type="entry name" value="CELL DIVISION PROTEIN KINASE"/>
    <property type="match status" value="1"/>
</dbReference>
<evidence type="ECO:0000256" key="9">
    <source>
        <dbReference type="ARBA" id="ARBA00048367"/>
    </source>
</evidence>
<dbReference type="GO" id="GO:0005524">
    <property type="term" value="F:ATP binding"/>
    <property type="evidence" value="ECO:0007669"/>
    <property type="project" value="UniProtKB-UniRule"/>
</dbReference>
<evidence type="ECO:0000256" key="6">
    <source>
        <dbReference type="ARBA" id="ARBA00022777"/>
    </source>
</evidence>
<keyword evidence="4" id="KW-0808">Transferase</keyword>
<dbReference type="Pfam" id="PF00069">
    <property type="entry name" value="Pkinase"/>
    <property type="match status" value="1"/>
</dbReference>
<reference evidence="13 14" key="2">
    <citation type="submission" date="2020-04" db="EMBL/GenBank/DDBJ databases">
        <title>Genome sequencing and assembly of multiple isolates from the Colletotrichum gloeosporioides species complex.</title>
        <authorList>
            <person name="Gan P."/>
            <person name="Shirasu K."/>
        </authorList>
    </citation>
    <scope>NUCLEOTIDE SEQUENCE [LARGE SCALE GENOMIC DNA]</scope>
    <source>
        <strain evidence="13 14">Nara gc5</strain>
    </source>
</reference>
<dbReference type="Gene3D" id="1.10.510.10">
    <property type="entry name" value="Transferase(Phosphotransferase) domain 1"/>
    <property type="match status" value="1"/>
</dbReference>
<comment type="similarity">
    <text evidence="1">Belongs to the protein kinase superfamily. CMGC Ser/Thr protein kinase family. CDC2/CDKX subfamily.</text>
</comment>
<dbReference type="AlphaFoldDB" id="A0A7J6ICP4"/>
<evidence type="ECO:0000256" key="1">
    <source>
        <dbReference type="ARBA" id="ARBA00006485"/>
    </source>
</evidence>
<dbReference type="Gene3D" id="3.30.200.20">
    <property type="entry name" value="Phosphorylase Kinase, domain 1"/>
    <property type="match status" value="1"/>
</dbReference>
<evidence type="ECO:0000313" key="13">
    <source>
        <dbReference type="EMBL" id="KAF4474108.1"/>
    </source>
</evidence>
<dbReference type="InterPro" id="IPR008271">
    <property type="entry name" value="Ser/Thr_kinase_AS"/>
</dbReference>
<dbReference type="PROSITE" id="PS00108">
    <property type="entry name" value="PROTEIN_KINASE_ST"/>
    <property type="match status" value="1"/>
</dbReference>
<evidence type="ECO:0000256" key="11">
    <source>
        <dbReference type="RuleBase" id="RU000304"/>
    </source>
</evidence>
<feature type="domain" description="Protein kinase" evidence="12">
    <location>
        <begin position="158"/>
        <end position="454"/>
    </location>
</feature>
<dbReference type="InterPro" id="IPR011009">
    <property type="entry name" value="Kinase-like_dom_sf"/>
</dbReference>
<protein>
    <recommendedName>
        <fullName evidence="2">cyclin-dependent kinase</fullName>
        <ecNumber evidence="2">2.7.11.22</ecNumber>
    </recommendedName>
</protein>
<dbReference type="EC" id="2.7.11.22" evidence="2"/>
<dbReference type="PROSITE" id="PS50011">
    <property type="entry name" value="PROTEIN_KINASE_DOM"/>
    <property type="match status" value="1"/>
</dbReference>
<evidence type="ECO:0000313" key="14">
    <source>
        <dbReference type="Proteomes" id="UP000011096"/>
    </source>
</evidence>
<comment type="caution">
    <text evidence="13">The sequence shown here is derived from an EMBL/GenBank/DDBJ whole genome shotgun (WGS) entry which is preliminary data.</text>
</comment>
<dbReference type="OrthoDB" id="5979581at2759"/>
<evidence type="ECO:0000256" key="10">
    <source>
        <dbReference type="PROSITE-ProRule" id="PRU10141"/>
    </source>
</evidence>
<comment type="catalytic activity">
    <reaction evidence="9">
        <text>L-seryl-[protein] + ATP = O-phospho-L-seryl-[protein] + ADP + H(+)</text>
        <dbReference type="Rhea" id="RHEA:17989"/>
        <dbReference type="Rhea" id="RHEA-COMP:9863"/>
        <dbReference type="Rhea" id="RHEA-COMP:11604"/>
        <dbReference type="ChEBI" id="CHEBI:15378"/>
        <dbReference type="ChEBI" id="CHEBI:29999"/>
        <dbReference type="ChEBI" id="CHEBI:30616"/>
        <dbReference type="ChEBI" id="CHEBI:83421"/>
        <dbReference type="ChEBI" id="CHEBI:456216"/>
        <dbReference type="EC" id="2.7.11.22"/>
    </reaction>
</comment>
<accession>A0A7J6ICP4</accession>